<organism evidence="1 2">
    <name type="scientific">Croceivirga thetidis</name>
    <dbReference type="NCBI Taxonomy" id="2721623"/>
    <lineage>
        <taxon>Bacteria</taxon>
        <taxon>Pseudomonadati</taxon>
        <taxon>Bacteroidota</taxon>
        <taxon>Flavobacteriia</taxon>
        <taxon>Flavobacteriales</taxon>
        <taxon>Flavobacteriaceae</taxon>
        <taxon>Croceivirga</taxon>
    </lineage>
</organism>
<evidence type="ECO:0000313" key="1">
    <source>
        <dbReference type="EMBL" id="NKI32902.1"/>
    </source>
</evidence>
<sequence>MIDLNLEKGAVFSNCLNYRFLLWRCWDKKLPKVLFIGLNPSVADDVKDDATTKKLISFAKLNGYGGLVLGNCFPFIATNPKNLNDYSFLRQNDNWLKSIRPNLSEVVFAWGNFSTVYENKRDVDMQKLFPSARIISKNKNGSPKHPLYAKFGTITENYSSIRKKEFAKTYV</sequence>
<reference evidence="1 2" key="1">
    <citation type="submission" date="2020-04" db="EMBL/GenBank/DDBJ databases">
        <authorList>
            <person name="Yoon J."/>
        </authorList>
    </citation>
    <scope>NUCLEOTIDE SEQUENCE [LARGE SCALE GENOMIC DNA]</scope>
    <source>
        <strain evidence="1 2">DJ-13</strain>
    </source>
</reference>
<dbReference type="EMBL" id="JAAWWL010000002">
    <property type="protein sequence ID" value="NKI32902.1"/>
    <property type="molecule type" value="Genomic_DNA"/>
</dbReference>
<dbReference type="Pfam" id="PF07799">
    <property type="entry name" value="DUF1643"/>
    <property type="match status" value="1"/>
</dbReference>
<name>A0ABX1GSH6_9FLAO</name>
<accession>A0ABX1GSH6</accession>
<dbReference type="Proteomes" id="UP000718451">
    <property type="component" value="Unassembled WGS sequence"/>
</dbReference>
<dbReference type="InterPro" id="IPR012441">
    <property type="entry name" value="DUF1643"/>
</dbReference>
<protein>
    <submittedName>
        <fullName evidence="1">DUF1643 domain-containing protein</fullName>
    </submittedName>
</protein>
<keyword evidence="2" id="KW-1185">Reference proteome</keyword>
<gene>
    <name evidence="1" type="ORF">HCU67_13175</name>
</gene>
<evidence type="ECO:0000313" key="2">
    <source>
        <dbReference type="Proteomes" id="UP000718451"/>
    </source>
</evidence>
<proteinExistence type="predicted"/>
<comment type="caution">
    <text evidence="1">The sequence shown here is derived from an EMBL/GenBank/DDBJ whole genome shotgun (WGS) entry which is preliminary data.</text>
</comment>